<dbReference type="CDD" id="cd16414">
    <property type="entry name" value="dndB_like"/>
    <property type="match status" value="1"/>
</dbReference>
<geneLocation type="plasmid" evidence="1 2">
    <name>unnamed2</name>
</geneLocation>
<sequence>MNNMNLNTFTYPCLIGNQGGRQVITISINFEELIRVIAADNITHTLKRAQRELNIRRAVRFSHYVLSGLQDNNDYIIPPLIGNVAGEVVITPSPEYSSFGTITIPMNAKISLFDGQHRNVGIVEVCRQYANLNTETVTLELSVNQPLLTQQQFFSDINGNASKPNAAINLAYDHTNGLSQLVKEVIEANPTLLSKTDFERTNITGRNGAWLSFKALCDASGRFIRFTEDADTVALHDDLNAVWRAWVAFTGLNDVVSTEYSEYSSEWLTFTGVLINGFGFAVQELLEQMSIAELCRRMSDMATKTTRRERDDFFLYAKWTGLCVSAETGKIITSIRGQRAAASRLVEAILSNSFSV</sequence>
<dbReference type="AlphaFoldDB" id="A0AAX3LJC9"/>
<keyword evidence="2" id="KW-1185">Reference proteome</keyword>
<reference evidence="1 2" key="1">
    <citation type="submission" date="2023-01" db="EMBL/GenBank/DDBJ databases">
        <title>Genome sequence resource and annotation of Enterobacter ludwigii, an economically important pathogen of seedling wilt with strawberry.</title>
        <authorList>
            <person name="Xie Y."/>
        </authorList>
    </citation>
    <scope>NUCLEOTIDE SEQUENCE [LARGE SCALE GENOMIC DNA]</scope>
    <source>
        <strain evidence="1 2">CM-TZ4</strain>
        <plasmid evidence="1 2">unnamed2</plasmid>
    </source>
</reference>
<dbReference type="EMBL" id="CP116349">
    <property type="protein sequence ID" value="WCE16211.1"/>
    <property type="molecule type" value="Genomic_DNA"/>
</dbReference>
<name>A0AAX3LJC9_9ENTR</name>
<dbReference type="InterPro" id="IPR017601">
    <property type="entry name" value="DGQHR-contain_dom"/>
</dbReference>
<dbReference type="RefSeq" id="WP_271661534.1">
    <property type="nucleotide sequence ID" value="NZ_CP116349.1"/>
</dbReference>
<protein>
    <submittedName>
        <fullName evidence="1">DGQHR domain-containing protein</fullName>
    </submittedName>
</protein>
<dbReference type="InterPro" id="IPR017642">
    <property type="entry name" value="DNA_S_mod_DndB"/>
</dbReference>
<proteinExistence type="predicted"/>
<dbReference type="Pfam" id="PF14072">
    <property type="entry name" value="DndB"/>
    <property type="match status" value="1"/>
</dbReference>
<evidence type="ECO:0000313" key="1">
    <source>
        <dbReference type="EMBL" id="WCE16211.1"/>
    </source>
</evidence>
<organism evidence="1 2">
    <name type="scientific">Enterobacter ludwigii</name>
    <dbReference type="NCBI Taxonomy" id="299767"/>
    <lineage>
        <taxon>Bacteria</taxon>
        <taxon>Pseudomonadati</taxon>
        <taxon>Pseudomonadota</taxon>
        <taxon>Gammaproteobacteria</taxon>
        <taxon>Enterobacterales</taxon>
        <taxon>Enterobacteriaceae</taxon>
        <taxon>Enterobacter</taxon>
        <taxon>Enterobacter cloacae complex</taxon>
    </lineage>
</organism>
<evidence type="ECO:0000313" key="2">
    <source>
        <dbReference type="Proteomes" id="UP001210538"/>
    </source>
</evidence>
<accession>A0AAX3LJC9</accession>
<gene>
    <name evidence="1" type="ORF">PHA72_27185</name>
</gene>
<dbReference type="Proteomes" id="UP001210538">
    <property type="component" value="Plasmid unnamed2"/>
</dbReference>
<keyword evidence="1" id="KW-0614">Plasmid</keyword>
<dbReference type="NCBIfam" id="TIGR03187">
    <property type="entry name" value="DGQHR"/>
    <property type="match status" value="1"/>
</dbReference>